<dbReference type="InterPro" id="IPR003749">
    <property type="entry name" value="ThiS/MoaD-like"/>
</dbReference>
<evidence type="ECO:0000313" key="1">
    <source>
        <dbReference type="EMBL" id="AZS50467.1"/>
    </source>
</evidence>
<protein>
    <submittedName>
        <fullName evidence="1">MoaD/ThiS family protein</fullName>
    </submittedName>
</protein>
<accession>A0A3Q9JIQ1</accession>
<proteinExistence type="predicted"/>
<dbReference type="CDD" id="cd00754">
    <property type="entry name" value="Ubl_MoaD"/>
    <property type="match status" value="1"/>
</dbReference>
<dbReference type="RefSeq" id="WP_127162837.1">
    <property type="nucleotide sequence ID" value="NZ_CP029822.1"/>
</dbReference>
<dbReference type="Proteomes" id="UP000273143">
    <property type="component" value="Chromosome"/>
</dbReference>
<evidence type="ECO:0000313" key="2">
    <source>
        <dbReference type="Proteomes" id="UP000273143"/>
    </source>
</evidence>
<dbReference type="InterPro" id="IPR012675">
    <property type="entry name" value="Beta-grasp_dom_sf"/>
</dbReference>
<sequence>MIKIRYFGSFKDTLSLCEEELVWQSGSTDDLLSVLRKRDELWAETLSDKNIFRLVVNQQIIYQSVLLNDGDEIAILPPVTGG</sequence>
<keyword evidence="2" id="KW-1185">Reference proteome</keyword>
<dbReference type="Gene3D" id="3.10.20.30">
    <property type="match status" value="1"/>
</dbReference>
<gene>
    <name evidence="1" type="ORF">DM558_06625</name>
</gene>
<dbReference type="InterPro" id="IPR016155">
    <property type="entry name" value="Mopterin_synth/thiamin_S_b"/>
</dbReference>
<dbReference type="SUPFAM" id="SSF54285">
    <property type="entry name" value="MoaD/ThiS"/>
    <property type="match status" value="1"/>
</dbReference>
<dbReference type="AlphaFoldDB" id="A0A3Q9JIQ1"/>
<dbReference type="EMBL" id="CP029822">
    <property type="protein sequence ID" value="AZS50467.1"/>
    <property type="molecule type" value="Genomic_DNA"/>
</dbReference>
<organism evidence="1 2">
    <name type="scientific">Entomomonas moraniae</name>
    <dbReference type="NCBI Taxonomy" id="2213226"/>
    <lineage>
        <taxon>Bacteria</taxon>
        <taxon>Pseudomonadati</taxon>
        <taxon>Pseudomonadota</taxon>
        <taxon>Gammaproteobacteria</taxon>
        <taxon>Pseudomonadales</taxon>
        <taxon>Pseudomonadaceae</taxon>
        <taxon>Entomomonas</taxon>
    </lineage>
</organism>
<reference evidence="2" key="1">
    <citation type="submission" date="2018-06" db="EMBL/GenBank/DDBJ databases">
        <title>Complete genome of Pseudomonas insecticola strain QZS01.</title>
        <authorList>
            <person name="Wang J."/>
            <person name="Su Q."/>
        </authorList>
    </citation>
    <scope>NUCLEOTIDE SEQUENCE [LARGE SCALE GENOMIC DNA]</scope>
    <source>
        <strain evidence="2">QZS01</strain>
    </source>
</reference>
<name>A0A3Q9JIQ1_9GAMM</name>
<dbReference type="KEGG" id="emo:DM558_06625"/>
<dbReference type="Pfam" id="PF02597">
    <property type="entry name" value="ThiS"/>
    <property type="match status" value="1"/>
</dbReference>